<gene>
    <name evidence="1" type="ORF">PAT3040_02662</name>
</gene>
<dbReference type="SUPFAM" id="SSF52540">
    <property type="entry name" value="P-loop containing nucleoside triphosphate hydrolases"/>
    <property type="match status" value="1"/>
</dbReference>
<reference evidence="1 2" key="1">
    <citation type="submission" date="2017-08" db="EMBL/GenBank/DDBJ databases">
        <title>Substantial Increase in Enzyme Production by Combined Drug-Resistance Mutations in Paenibacillus agaridevorans.</title>
        <authorList>
            <person name="Tanaka Y."/>
            <person name="Funane K."/>
            <person name="Hosaka T."/>
            <person name="Shiwa Y."/>
            <person name="Fujita N."/>
            <person name="Miyazaki T."/>
            <person name="Yoshikawa H."/>
            <person name="Murakami K."/>
            <person name="Kasahara K."/>
            <person name="Inaoka T."/>
            <person name="Hiraga Y."/>
            <person name="Ochi K."/>
        </authorList>
    </citation>
    <scope>NUCLEOTIDE SEQUENCE [LARGE SCALE GENOMIC DNA]</scope>
    <source>
        <strain evidence="1 2">T-3040</strain>
    </source>
</reference>
<comment type="caution">
    <text evidence="1">The sequence shown here is derived from an EMBL/GenBank/DDBJ whole genome shotgun (WGS) entry which is preliminary data.</text>
</comment>
<dbReference type="Gene3D" id="3.40.50.300">
    <property type="entry name" value="P-loop containing nucleotide triphosphate hydrolases"/>
    <property type="match status" value="1"/>
</dbReference>
<evidence type="ECO:0008006" key="3">
    <source>
        <dbReference type="Google" id="ProtNLM"/>
    </source>
</evidence>
<accession>A0A2R5EPS4</accession>
<organism evidence="1 2">
    <name type="scientific">Paenibacillus agaridevorans</name>
    <dbReference type="NCBI Taxonomy" id="171404"/>
    <lineage>
        <taxon>Bacteria</taxon>
        <taxon>Bacillati</taxon>
        <taxon>Bacillota</taxon>
        <taxon>Bacilli</taxon>
        <taxon>Bacillales</taxon>
        <taxon>Paenibacillaceae</taxon>
        <taxon>Paenibacillus</taxon>
    </lineage>
</organism>
<dbReference type="AlphaFoldDB" id="A0A2R5EPS4"/>
<dbReference type="RefSeq" id="WP_108993037.1">
    <property type="nucleotide sequence ID" value="NZ_BDQX01000136.1"/>
</dbReference>
<protein>
    <recommendedName>
        <fullName evidence="3">AAA domain-containing protein</fullName>
    </recommendedName>
</protein>
<sequence>MNIGFIGRDDQLREQLQALQGVKAVYALQADQREEYTNLIDLSELLIISDREVPSYELEAWVKPYAGKKLVYLASYQADAAAYGDVELIGRRAGVDVLPPKRTADQIALEIGRRYLLHTITEQGGKILTMVGTLGGSGVTATALKLAEQLALTSRQVKVGVIGFNCCTPGDAFMVYKGSYLNELHTQVDILSAGELIRHMHQHESGFWYLAGNADLTKKYRYPTAAAQHILACAKQAFDVVVVDAGSSVDNNLCLQAVMMADMRIVLTTSQPSALAQWQRQRDVLQLIAPDLSYMMLLNHGRRAGEAKEVADGMRLPSIGWLPHVEGAWQCEGERRLLATSDSAKYAQQLKQFVALIQQRFELTADEPAKWKGWFRKAVRV</sequence>
<evidence type="ECO:0000313" key="1">
    <source>
        <dbReference type="EMBL" id="GBG08095.1"/>
    </source>
</evidence>
<dbReference type="InterPro" id="IPR027417">
    <property type="entry name" value="P-loop_NTPase"/>
</dbReference>
<evidence type="ECO:0000313" key="2">
    <source>
        <dbReference type="Proteomes" id="UP000245202"/>
    </source>
</evidence>
<proteinExistence type="predicted"/>
<dbReference type="EMBL" id="BDQX01000136">
    <property type="protein sequence ID" value="GBG08095.1"/>
    <property type="molecule type" value="Genomic_DNA"/>
</dbReference>
<keyword evidence="2" id="KW-1185">Reference proteome</keyword>
<dbReference type="Proteomes" id="UP000245202">
    <property type="component" value="Unassembled WGS sequence"/>
</dbReference>
<name>A0A2R5EPS4_9BACL</name>